<evidence type="ECO:0000259" key="16">
    <source>
        <dbReference type="Pfam" id="PF05730"/>
    </source>
</evidence>
<evidence type="ECO:0000256" key="8">
    <source>
        <dbReference type="ARBA" id="ARBA00022729"/>
    </source>
</evidence>
<feature type="transmembrane region" description="Helical" evidence="15">
    <location>
        <begin position="157"/>
        <end position="175"/>
    </location>
</feature>
<feature type="transmembrane region" description="Helical" evidence="15">
    <location>
        <begin position="307"/>
        <end position="329"/>
    </location>
</feature>
<dbReference type="Pfam" id="PF20684">
    <property type="entry name" value="Fung_rhodopsin"/>
    <property type="match status" value="1"/>
</dbReference>
<organism evidence="18 19">
    <name type="scientific">Westerdykella ornata</name>
    <dbReference type="NCBI Taxonomy" id="318751"/>
    <lineage>
        <taxon>Eukaryota</taxon>
        <taxon>Fungi</taxon>
        <taxon>Dikarya</taxon>
        <taxon>Ascomycota</taxon>
        <taxon>Pezizomycotina</taxon>
        <taxon>Dothideomycetes</taxon>
        <taxon>Pleosporomycetidae</taxon>
        <taxon>Pleosporales</taxon>
        <taxon>Sporormiaceae</taxon>
        <taxon>Westerdykella</taxon>
    </lineage>
</organism>
<evidence type="ECO:0000256" key="7">
    <source>
        <dbReference type="ARBA" id="ARBA00022692"/>
    </source>
</evidence>
<keyword evidence="9 15" id="KW-1133">Transmembrane helix</keyword>
<dbReference type="GO" id="GO:0005576">
    <property type="term" value="C:extracellular region"/>
    <property type="evidence" value="ECO:0007669"/>
    <property type="project" value="UniProtKB-SubCell"/>
</dbReference>
<evidence type="ECO:0000256" key="3">
    <source>
        <dbReference type="ARBA" id="ARBA00004613"/>
    </source>
</evidence>
<feature type="domain" description="Rhodopsin" evidence="17">
    <location>
        <begin position="91"/>
        <end position="330"/>
    </location>
</feature>
<keyword evidence="19" id="KW-1185">Reference proteome</keyword>
<gene>
    <name evidence="18" type="ORF">EI97DRAFT_127804</name>
</gene>
<reference evidence="18" key="1">
    <citation type="journal article" date="2020" name="Stud. Mycol.">
        <title>101 Dothideomycetes genomes: a test case for predicting lifestyles and emergence of pathogens.</title>
        <authorList>
            <person name="Haridas S."/>
            <person name="Albert R."/>
            <person name="Binder M."/>
            <person name="Bloem J."/>
            <person name="Labutti K."/>
            <person name="Salamov A."/>
            <person name="Andreopoulos B."/>
            <person name="Baker S."/>
            <person name="Barry K."/>
            <person name="Bills G."/>
            <person name="Bluhm B."/>
            <person name="Cannon C."/>
            <person name="Castanera R."/>
            <person name="Culley D."/>
            <person name="Daum C."/>
            <person name="Ezra D."/>
            <person name="Gonzalez J."/>
            <person name="Henrissat B."/>
            <person name="Kuo A."/>
            <person name="Liang C."/>
            <person name="Lipzen A."/>
            <person name="Lutzoni F."/>
            <person name="Magnuson J."/>
            <person name="Mondo S."/>
            <person name="Nolan M."/>
            <person name="Ohm R."/>
            <person name="Pangilinan J."/>
            <person name="Park H.-J."/>
            <person name="Ramirez L."/>
            <person name="Alfaro M."/>
            <person name="Sun H."/>
            <person name="Tritt A."/>
            <person name="Yoshinaga Y."/>
            <person name="Zwiers L.-H."/>
            <person name="Turgeon B."/>
            <person name="Goodwin S."/>
            <person name="Spatafora J."/>
            <person name="Crous P."/>
            <person name="Grigoriev I."/>
        </authorList>
    </citation>
    <scope>NUCLEOTIDE SEQUENCE</scope>
    <source>
        <strain evidence="18">CBS 379.55</strain>
    </source>
</reference>
<dbReference type="GeneID" id="54546268"/>
<evidence type="ECO:0000313" key="18">
    <source>
        <dbReference type="EMBL" id="KAF2274394.1"/>
    </source>
</evidence>
<feature type="domain" description="CFEM" evidence="16">
    <location>
        <begin position="9"/>
        <end position="61"/>
    </location>
</feature>
<feature type="transmembrane region" description="Helical" evidence="15">
    <location>
        <begin position="187"/>
        <end position="216"/>
    </location>
</feature>
<keyword evidence="10 15" id="KW-0472">Membrane</keyword>
<dbReference type="PANTHER" id="PTHR33048:SF160">
    <property type="entry name" value="SAT4 FAMILY MEMBRANE PROTEIN"/>
    <property type="match status" value="1"/>
</dbReference>
<dbReference type="PANTHER" id="PTHR33048">
    <property type="entry name" value="PTH11-LIKE INTEGRAL MEMBRANE PROTEIN (AFU_ORTHOLOGUE AFUA_5G11245)"/>
    <property type="match status" value="1"/>
</dbReference>
<feature type="transmembrane region" description="Helical" evidence="15">
    <location>
        <begin position="73"/>
        <end position="97"/>
    </location>
</feature>
<evidence type="ECO:0000256" key="5">
    <source>
        <dbReference type="ARBA" id="ARBA00022525"/>
    </source>
</evidence>
<accession>A0A6A6JDT2</accession>
<evidence type="ECO:0000256" key="10">
    <source>
        <dbReference type="ARBA" id="ARBA00023136"/>
    </source>
</evidence>
<evidence type="ECO:0000259" key="17">
    <source>
        <dbReference type="Pfam" id="PF20684"/>
    </source>
</evidence>
<evidence type="ECO:0000256" key="9">
    <source>
        <dbReference type="ARBA" id="ARBA00022989"/>
    </source>
</evidence>
<feature type="transmembrane region" description="Helical" evidence="15">
    <location>
        <begin position="109"/>
        <end position="129"/>
    </location>
</feature>
<evidence type="ECO:0000256" key="2">
    <source>
        <dbReference type="ARBA" id="ARBA00004589"/>
    </source>
</evidence>
<keyword evidence="11" id="KW-1015">Disulfide bond</keyword>
<dbReference type="RefSeq" id="XP_033651933.1">
    <property type="nucleotide sequence ID" value="XM_033793093.1"/>
</dbReference>
<keyword evidence="8" id="KW-0732">Signal</keyword>
<dbReference type="InterPro" id="IPR049326">
    <property type="entry name" value="Rhodopsin_dom_fungi"/>
</dbReference>
<evidence type="ECO:0000256" key="12">
    <source>
        <dbReference type="ARBA" id="ARBA00023288"/>
    </source>
</evidence>
<evidence type="ECO:0000256" key="11">
    <source>
        <dbReference type="ARBA" id="ARBA00023157"/>
    </source>
</evidence>
<feature type="region of interest" description="Disordered" evidence="14">
    <location>
        <begin position="371"/>
        <end position="492"/>
    </location>
</feature>
<feature type="compositionally biased region" description="Low complexity" evidence="14">
    <location>
        <begin position="475"/>
        <end position="490"/>
    </location>
</feature>
<keyword evidence="12" id="KW-0449">Lipoprotein</keyword>
<evidence type="ECO:0000256" key="15">
    <source>
        <dbReference type="SAM" id="Phobius"/>
    </source>
</evidence>
<proteinExistence type="inferred from homology"/>
<evidence type="ECO:0000256" key="13">
    <source>
        <dbReference type="ARBA" id="ARBA00038359"/>
    </source>
</evidence>
<evidence type="ECO:0000256" key="1">
    <source>
        <dbReference type="ARBA" id="ARBA00004141"/>
    </source>
</evidence>
<evidence type="ECO:0000256" key="4">
    <source>
        <dbReference type="ARBA" id="ARBA00010031"/>
    </source>
</evidence>
<dbReference type="InterPro" id="IPR008427">
    <property type="entry name" value="Extracellular_membr_CFEM_dom"/>
</dbReference>
<keyword evidence="5" id="KW-0964">Secreted</keyword>
<comment type="similarity">
    <text evidence="4">Belongs to the RBT5 family.</text>
</comment>
<feature type="compositionally biased region" description="Polar residues" evidence="14">
    <location>
        <begin position="388"/>
        <end position="399"/>
    </location>
</feature>
<dbReference type="OrthoDB" id="5378633at2759"/>
<dbReference type="AlphaFoldDB" id="A0A6A6JDT2"/>
<dbReference type="GO" id="GO:0098552">
    <property type="term" value="C:side of membrane"/>
    <property type="evidence" value="ECO:0007669"/>
    <property type="project" value="UniProtKB-KW"/>
</dbReference>
<keyword evidence="6" id="KW-0325">Glycoprotein</keyword>
<keyword evidence="7 15" id="KW-0812">Transmembrane</keyword>
<dbReference type="Proteomes" id="UP000800097">
    <property type="component" value="Unassembled WGS sequence"/>
</dbReference>
<comment type="similarity">
    <text evidence="13">Belongs to the SAT4 family.</text>
</comment>
<dbReference type="EMBL" id="ML986503">
    <property type="protein sequence ID" value="KAF2274394.1"/>
    <property type="molecule type" value="Genomic_DNA"/>
</dbReference>
<comment type="subcellular location">
    <subcellularLocation>
        <location evidence="2">Membrane</location>
        <topology evidence="2">Lipid-anchor</topology>
        <topology evidence="2">GPI-anchor</topology>
    </subcellularLocation>
    <subcellularLocation>
        <location evidence="1">Membrane</location>
        <topology evidence="1">Multi-pass membrane protein</topology>
    </subcellularLocation>
    <subcellularLocation>
        <location evidence="3">Secreted</location>
    </subcellularLocation>
</comment>
<feature type="transmembrane region" description="Helical" evidence="15">
    <location>
        <begin position="269"/>
        <end position="287"/>
    </location>
</feature>
<feature type="transmembrane region" description="Helical" evidence="15">
    <location>
        <begin position="228"/>
        <end position="248"/>
    </location>
</feature>
<evidence type="ECO:0000313" key="19">
    <source>
        <dbReference type="Proteomes" id="UP000800097"/>
    </source>
</evidence>
<name>A0A6A6JDT2_WESOR</name>
<dbReference type="InterPro" id="IPR052337">
    <property type="entry name" value="SAT4-like"/>
</dbReference>
<protein>
    <submittedName>
        <fullName evidence="18">Uncharacterized protein</fullName>
    </submittedName>
</protein>
<keyword evidence="6" id="KW-0336">GPI-anchor</keyword>
<dbReference type="Pfam" id="PF05730">
    <property type="entry name" value="CFEM"/>
    <property type="match status" value="1"/>
</dbReference>
<evidence type="ECO:0000256" key="6">
    <source>
        <dbReference type="ARBA" id="ARBA00022622"/>
    </source>
</evidence>
<sequence length="513" mass="56545">MRSNRYPSLQCLMGSITQSSCQLSDFQCIAQDKPLNAQIETCVKRDCTIREALTTKNFTETAFGVPQRDDSKLVSYTSLIAGGIALLAVILRVFARLPCWGGAWGLDDWFMMVTMIPMVPLTVLSVVLAEQGLGKDMWTVPFDNITNILHVYYFDELFYIATIALTKISILFFYLRIFPHREFRLCTYATMAACFAYMLAFLPGVAFQCVPIRIAWEKWDDEHHGKCINMNALALAASALNMILDAIVVALPLRELAKLEMSRRRKAGILFMFLGGGFVTVVSMLRIKWMAQFANTQNVTWDYTPVGYWSTLEVHVGVLIACLPALRALQHRLFPASKKSTSYYDSPRAGYGHGSKGAGGSSSFPMSSSLKAKFSRSTKPGDEKDKSFITSTSQASMMRSSRPDHYDTKNFIPLEEYDESGRATSYPSSKDEELGIGTGGRRNSAQLERGSTKSGSSGGRNATFGDSYSKTGLQPGFASTSPPPTGTGTPFDGGMGAIAVHVKKEYSVNVERC</sequence>
<evidence type="ECO:0000256" key="14">
    <source>
        <dbReference type="SAM" id="MobiDB-lite"/>
    </source>
</evidence>